<proteinExistence type="predicted"/>
<sequence>MHVDMLSFDIRNFLSITVFLPLYVGASCRSGWVEYETSCYYFSTDSLNWRDASNDCRAHSSELVIIDSKEENAFIAGGVNNHTGSFWLDGSDEFTEGTWEWASNGEPFGFTSWLPHEPSNNRHDEDCLMTQKGYNGKWNDYGCSHRIKFICEQNFENPIIG</sequence>
<organism evidence="3 4">
    <name type="scientific">Mytilus galloprovincialis</name>
    <name type="common">Mediterranean mussel</name>
    <dbReference type="NCBI Taxonomy" id="29158"/>
    <lineage>
        <taxon>Eukaryota</taxon>
        <taxon>Metazoa</taxon>
        <taxon>Spiralia</taxon>
        <taxon>Lophotrochozoa</taxon>
        <taxon>Mollusca</taxon>
        <taxon>Bivalvia</taxon>
        <taxon>Autobranchia</taxon>
        <taxon>Pteriomorphia</taxon>
        <taxon>Mytilida</taxon>
        <taxon>Mytiloidea</taxon>
        <taxon>Mytilidae</taxon>
        <taxon>Mytilinae</taxon>
        <taxon>Mytilus</taxon>
    </lineage>
</organism>
<accession>A0A8B6C4Y3</accession>
<dbReference type="Proteomes" id="UP000596742">
    <property type="component" value="Unassembled WGS sequence"/>
</dbReference>
<evidence type="ECO:0000256" key="1">
    <source>
        <dbReference type="ARBA" id="ARBA00023157"/>
    </source>
</evidence>
<dbReference type="InterPro" id="IPR001304">
    <property type="entry name" value="C-type_lectin-like"/>
</dbReference>
<feature type="domain" description="C-type lectin" evidence="2">
    <location>
        <begin position="35"/>
        <end position="152"/>
    </location>
</feature>
<dbReference type="SMART" id="SM00034">
    <property type="entry name" value="CLECT"/>
    <property type="match status" value="1"/>
</dbReference>
<name>A0A8B6C4Y3_MYTGA</name>
<dbReference type="PROSITE" id="PS50041">
    <property type="entry name" value="C_TYPE_LECTIN_2"/>
    <property type="match status" value="1"/>
</dbReference>
<keyword evidence="4" id="KW-1185">Reference proteome</keyword>
<reference evidence="3" key="1">
    <citation type="submission" date="2018-11" db="EMBL/GenBank/DDBJ databases">
        <authorList>
            <person name="Alioto T."/>
            <person name="Alioto T."/>
        </authorList>
    </citation>
    <scope>NUCLEOTIDE SEQUENCE</scope>
</reference>
<evidence type="ECO:0000313" key="4">
    <source>
        <dbReference type="Proteomes" id="UP000596742"/>
    </source>
</evidence>
<evidence type="ECO:0000259" key="2">
    <source>
        <dbReference type="PROSITE" id="PS50041"/>
    </source>
</evidence>
<dbReference type="CDD" id="cd00037">
    <property type="entry name" value="CLECT"/>
    <property type="match status" value="1"/>
</dbReference>
<keyword evidence="1" id="KW-1015">Disulfide bond</keyword>
<dbReference type="PANTHER" id="PTHR22803">
    <property type="entry name" value="MANNOSE, PHOSPHOLIPASE, LECTIN RECEPTOR RELATED"/>
    <property type="match status" value="1"/>
</dbReference>
<dbReference type="PROSITE" id="PS00615">
    <property type="entry name" value="C_TYPE_LECTIN_1"/>
    <property type="match status" value="1"/>
</dbReference>
<dbReference type="InterPro" id="IPR050111">
    <property type="entry name" value="C-type_lectin/snaclec_domain"/>
</dbReference>
<comment type="caution">
    <text evidence="3">The sequence shown here is derived from an EMBL/GenBank/DDBJ whole genome shotgun (WGS) entry which is preliminary data.</text>
</comment>
<evidence type="ECO:0000313" key="3">
    <source>
        <dbReference type="EMBL" id="VDH99986.1"/>
    </source>
</evidence>
<dbReference type="OrthoDB" id="6052789at2759"/>
<dbReference type="AlphaFoldDB" id="A0A8B6C4Y3"/>
<dbReference type="EMBL" id="UYJE01001192">
    <property type="protein sequence ID" value="VDH99986.1"/>
    <property type="molecule type" value="Genomic_DNA"/>
</dbReference>
<dbReference type="Gene3D" id="3.10.100.10">
    <property type="entry name" value="Mannose-Binding Protein A, subunit A"/>
    <property type="match status" value="1"/>
</dbReference>
<protein>
    <recommendedName>
        <fullName evidence="2">C-type lectin domain-containing protein</fullName>
    </recommendedName>
</protein>
<dbReference type="InterPro" id="IPR016187">
    <property type="entry name" value="CTDL_fold"/>
</dbReference>
<dbReference type="Pfam" id="PF00059">
    <property type="entry name" value="Lectin_C"/>
    <property type="match status" value="1"/>
</dbReference>
<dbReference type="InterPro" id="IPR018378">
    <property type="entry name" value="C-type_lectin_CS"/>
</dbReference>
<gene>
    <name evidence="3" type="ORF">MGAL_10B089263</name>
</gene>
<dbReference type="InterPro" id="IPR016186">
    <property type="entry name" value="C-type_lectin-like/link_sf"/>
</dbReference>
<dbReference type="SUPFAM" id="SSF56436">
    <property type="entry name" value="C-type lectin-like"/>
    <property type="match status" value="1"/>
</dbReference>